<proteinExistence type="inferred from homology"/>
<sequence>MSVQSSLQATTSLVSQTKHLSNQFRKSCSVKASTTTSSSIDTNTFALHGKSGRKCMLTGKRANNGYTVSFSHIRNKKLQQANLQVRVRSRLMSPVGLRVCFPQRCHNSSFFYPPSFGFSQPEFTSKAHLLKLLFLSSFQLFLQYKRVYWPEQKRYIRLRISTKAIKTLNKVGLEKMAKDAGLDLMSLAYQQADEARAEWLAANAGEEPTRKDKRAPTGPKKLFIPKWKEARMSKLSPEAKDAETKRFAEKYNMTLA</sequence>
<evidence type="ECO:0000256" key="1">
    <source>
        <dbReference type="ARBA" id="ARBA00008760"/>
    </source>
</evidence>
<dbReference type="GO" id="GO:0005840">
    <property type="term" value="C:ribosome"/>
    <property type="evidence" value="ECO:0007669"/>
    <property type="project" value="UniProtKB-KW"/>
</dbReference>
<dbReference type="OrthoDB" id="361870at2759"/>
<dbReference type="InterPro" id="IPR026569">
    <property type="entry name" value="Ribosomal_bL28"/>
</dbReference>
<dbReference type="STRING" id="41875.K8FI99"/>
<reference evidence="4 5" key="1">
    <citation type="submission" date="2011-10" db="EMBL/GenBank/DDBJ databases">
        <authorList>
            <person name="Genoscope - CEA"/>
        </authorList>
    </citation>
    <scope>NUCLEOTIDE SEQUENCE [LARGE SCALE GENOMIC DNA]</scope>
    <source>
        <strain evidence="4 5">RCC 1105</strain>
    </source>
</reference>
<evidence type="ECO:0000313" key="5">
    <source>
        <dbReference type="Proteomes" id="UP000198341"/>
    </source>
</evidence>
<evidence type="ECO:0000313" key="4">
    <source>
        <dbReference type="EMBL" id="CCO66574.1"/>
    </source>
</evidence>
<gene>
    <name evidence="4" type="ORF">Bathy09g03110</name>
</gene>
<dbReference type="KEGG" id="bpg:Bathy09g03110"/>
<keyword evidence="3" id="KW-0687">Ribonucleoprotein</keyword>
<dbReference type="Proteomes" id="UP000198341">
    <property type="component" value="Chromosome 9"/>
</dbReference>
<protein>
    <submittedName>
        <fullName evidence="4">50S ribosomal protein L28</fullName>
    </submittedName>
</protein>
<evidence type="ECO:0000256" key="3">
    <source>
        <dbReference type="ARBA" id="ARBA00023274"/>
    </source>
</evidence>
<dbReference type="Gene3D" id="2.30.170.40">
    <property type="entry name" value="Ribosomal protein L28/L24"/>
    <property type="match status" value="2"/>
</dbReference>
<dbReference type="EMBL" id="FO082270">
    <property type="protein sequence ID" value="CCO66574.1"/>
    <property type="molecule type" value="Genomic_DNA"/>
</dbReference>
<dbReference type="RefSeq" id="XP_007511014.1">
    <property type="nucleotide sequence ID" value="XM_007510952.1"/>
</dbReference>
<organism evidence="4 5">
    <name type="scientific">Bathycoccus prasinos</name>
    <dbReference type="NCBI Taxonomy" id="41875"/>
    <lineage>
        <taxon>Eukaryota</taxon>
        <taxon>Viridiplantae</taxon>
        <taxon>Chlorophyta</taxon>
        <taxon>Mamiellophyceae</taxon>
        <taxon>Mamiellales</taxon>
        <taxon>Bathycoccaceae</taxon>
        <taxon>Bathycoccus</taxon>
    </lineage>
</organism>
<dbReference type="InterPro" id="IPR037147">
    <property type="entry name" value="Ribosomal_bL28_sf"/>
</dbReference>
<dbReference type="Pfam" id="PF00830">
    <property type="entry name" value="Ribosomal_L28"/>
    <property type="match status" value="2"/>
</dbReference>
<dbReference type="InterPro" id="IPR034704">
    <property type="entry name" value="Ribosomal_bL28/bL31-like_sf"/>
</dbReference>
<dbReference type="eggNOG" id="ENOG502S1B9">
    <property type="taxonomic scope" value="Eukaryota"/>
</dbReference>
<keyword evidence="2 4" id="KW-0689">Ribosomal protein</keyword>
<dbReference type="AlphaFoldDB" id="K8FI99"/>
<dbReference type="SUPFAM" id="SSF143800">
    <property type="entry name" value="L28p-like"/>
    <property type="match status" value="2"/>
</dbReference>
<comment type="similarity">
    <text evidence="1">Belongs to the bacterial ribosomal protein bL28 family.</text>
</comment>
<dbReference type="GO" id="GO:1990904">
    <property type="term" value="C:ribonucleoprotein complex"/>
    <property type="evidence" value="ECO:0007669"/>
    <property type="project" value="UniProtKB-KW"/>
</dbReference>
<evidence type="ECO:0000256" key="2">
    <source>
        <dbReference type="ARBA" id="ARBA00022980"/>
    </source>
</evidence>
<dbReference type="PANTHER" id="PTHR13528:SF2">
    <property type="entry name" value="LARGE RIBOSOMAL SUBUNIT PROTEIN BL28M"/>
    <property type="match status" value="1"/>
</dbReference>
<dbReference type="PANTHER" id="PTHR13528">
    <property type="entry name" value="39S RIBOSOMAL PROTEIN L28, MITOCHONDRIAL"/>
    <property type="match status" value="1"/>
</dbReference>
<dbReference type="GO" id="GO:0003735">
    <property type="term" value="F:structural constituent of ribosome"/>
    <property type="evidence" value="ECO:0007669"/>
    <property type="project" value="InterPro"/>
</dbReference>
<name>K8FI99_9CHLO</name>
<accession>K8FI99</accession>
<dbReference type="GeneID" id="19013818"/>
<keyword evidence="5" id="KW-1185">Reference proteome</keyword>